<dbReference type="GO" id="GO:0016413">
    <property type="term" value="F:O-acetyltransferase activity"/>
    <property type="evidence" value="ECO:0007669"/>
    <property type="project" value="InterPro"/>
</dbReference>
<dbReference type="OrthoDB" id="630188at2759"/>
<dbReference type="OMA" id="WPDERWK"/>
<feature type="domain" description="Trichome birefringence-like C-terminal" evidence="2">
    <location>
        <begin position="2"/>
        <end position="114"/>
    </location>
</feature>
<dbReference type="Gramene" id="KFK36136">
    <property type="protein sequence ID" value="KFK36136"/>
    <property type="gene ID" value="AALP_AA4G082100"/>
</dbReference>
<dbReference type="Pfam" id="PF13839">
    <property type="entry name" value="PC-Esterase"/>
    <property type="match status" value="1"/>
</dbReference>
<dbReference type="PANTHER" id="PTHR32285:SF48">
    <property type="entry name" value="PROTEIN TRICHOME BIREFRINGENCE-LIKE 19"/>
    <property type="match status" value="1"/>
</dbReference>
<evidence type="ECO:0000313" key="3">
    <source>
        <dbReference type="EMBL" id="KFK36136.1"/>
    </source>
</evidence>
<comment type="similarity">
    <text evidence="1">Belongs to the PC-esterase family. TBL subfamily.</text>
</comment>
<dbReference type="EMBL" id="CM002872">
    <property type="protein sequence ID" value="KFK36136.1"/>
    <property type="molecule type" value="Genomic_DNA"/>
</dbReference>
<gene>
    <name evidence="3" type="ordered locus">AALP_Aa4g082100</name>
</gene>
<evidence type="ECO:0000256" key="1">
    <source>
        <dbReference type="ARBA" id="ARBA00007727"/>
    </source>
</evidence>
<dbReference type="GO" id="GO:0005794">
    <property type="term" value="C:Golgi apparatus"/>
    <property type="evidence" value="ECO:0007669"/>
    <property type="project" value="TreeGrafter"/>
</dbReference>
<proteinExistence type="inferred from homology"/>
<sequence>MYLRTFSPSHFEGGSWNEGGYCLRKQPYQSNETQDEMTVKLHNIQLEEFWRAEKEAKKKGKRLRLLDTTQALWLRPDGHSGPYGHLPEANGNSDCAHWCLPGPIDILNDFLLAMLEREEDKGLLAQVR</sequence>
<dbReference type="AlphaFoldDB" id="A0A087H1Y4"/>
<keyword evidence="4" id="KW-1185">Reference proteome</keyword>
<accession>A0A087H1Y4</accession>
<dbReference type="PANTHER" id="PTHR32285">
    <property type="entry name" value="PROTEIN TRICHOME BIREFRINGENCE-LIKE 9-RELATED"/>
    <property type="match status" value="1"/>
</dbReference>
<dbReference type="InterPro" id="IPR029962">
    <property type="entry name" value="TBL"/>
</dbReference>
<evidence type="ECO:0000313" key="4">
    <source>
        <dbReference type="Proteomes" id="UP000029120"/>
    </source>
</evidence>
<name>A0A087H1Y4_ARAAL</name>
<organism evidence="3 4">
    <name type="scientific">Arabis alpina</name>
    <name type="common">Alpine rock-cress</name>
    <dbReference type="NCBI Taxonomy" id="50452"/>
    <lineage>
        <taxon>Eukaryota</taxon>
        <taxon>Viridiplantae</taxon>
        <taxon>Streptophyta</taxon>
        <taxon>Embryophyta</taxon>
        <taxon>Tracheophyta</taxon>
        <taxon>Spermatophyta</taxon>
        <taxon>Magnoliopsida</taxon>
        <taxon>eudicotyledons</taxon>
        <taxon>Gunneridae</taxon>
        <taxon>Pentapetalae</taxon>
        <taxon>rosids</taxon>
        <taxon>malvids</taxon>
        <taxon>Brassicales</taxon>
        <taxon>Brassicaceae</taxon>
        <taxon>Arabideae</taxon>
        <taxon>Arabis</taxon>
    </lineage>
</organism>
<dbReference type="Proteomes" id="UP000029120">
    <property type="component" value="Chromosome 4"/>
</dbReference>
<protein>
    <recommendedName>
        <fullName evidence="2">Trichome birefringence-like C-terminal domain-containing protein</fullName>
    </recommendedName>
</protein>
<dbReference type="InterPro" id="IPR026057">
    <property type="entry name" value="TBL_C"/>
</dbReference>
<reference evidence="4" key="1">
    <citation type="journal article" date="2015" name="Nat. Plants">
        <title>Genome expansion of Arabis alpina linked with retrotransposition and reduced symmetric DNA methylation.</title>
        <authorList>
            <person name="Willing E.M."/>
            <person name="Rawat V."/>
            <person name="Mandakova T."/>
            <person name="Maumus F."/>
            <person name="James G.V."/>
            <person name="Nordstroem K.J."/>
            <person name="Becker C."/>
            <person name="Warthmann N."/>
            <person name="Chica C."/>
            <person name="Szarzynska B."/>
            <person name="Zytnicki M."/>
            <person name="Albani M.C."/>
            <person name="Kiefer C."/>
            <person name="Bergonzi S."/>
            <person name="Castaings L."/>
            <person name="Mateos J.L."/>
            <person name="Berns M.C."/>
            <person name="Bujdoso N."/>
            <person name="Piofczyk T."/>
            <person name="de Lorenzo L."/>
            <person name="Barrero-Sicilia C."/>
            <person name="Mateos I."/>
            <person name="Piednoel M."/>
            <person name="Hagmann J."/>
            <person name="Chen-Min-Tao R."/>
            <person name="Iglesias-Fernandez R."/>
            <person name="Schuster S.C."/>
            <person name="Alonso-Blanco C."/>
            <person name="Roudier F."/>
            <person name="Carbonero P."/>
            <person name="Paz-Ares J."/>
            <person name="Davis S.J."/>
            <person name="Pecinka A."/>
            <person name="Quesneville H."/>
            <person name="Colot V."/>
            <person name="Lysak M.A."/>
            <person name="Weigel D."/>
            <person name="Coupland G."/>
            <person name="Schneeberger K."/>
        </authorList>
    </citation>
    <scope>NUCLEOTIDE SEQUENCE [LARGE SCALE GENOMIC DNA]</scope>
    <source>
        <strain evidence="4">cv. Pajares</strain>
    </source>
</reference>
<evidence type="ECO:0000259" key="2">
    <source>
        <dbReference type="Pfam" id="PF13839"/>
    </source>
</evidence>